<feature type="region of interest" description="Disordered" evidence="1">
    <location>
        <begin position="229"/>
        <end position="251"/>
    </location>
</feature>
<dbReference type="InterPro" id="IPR057271">
    <property type="entry name" value="YagK_YfjJ_C"/>
</dbReference>
<accession>A0A0A8VLB7</accession>
<dbReference type="OrthoDB" id="5701642at2"/>
<evidence type="ECO:0000256" key="1">
    <source>
        <dbReference type="SAM" id="MobiDB-lite"/>
    </source>
</evidence>
<feature type="domain" description="YagK/YfjJ C-terminal" evidence="2">
    <location>
        <begin position="59"/>
        <end position="228"/>
    </location>
</feature>
<dbReference type="Pfam" id="PF11726">
    <property type="entry name" value="YagK_YfjJ_C"/>
    <property type="match status" value="1"/>
</dbReference>
<dbReference type="EMBL" id="LN681231">
    <property type="protein sequence ID" value="CEK28734.1"/>
    <property type="molecule type" value="Genomic_DNA"/>
</dbReference>
<protein>
    <recommendedName>
        <fullName evidence="2">YagK/YfjJ C-terminal domain-containing protein</fullName>
    </recommendedName>
</protein>
<gene>
    <name evidence="3" type="ORF">CSF007_15055</name>
</gene>
<evidence type="ECO:0000313" key="3">
    <source>
        <dbReference type="EMBL" id="CEK28734.1"/>
    </source>
</evidence>
<evidence type="ECO:0000259" key="2">
    <source>
        <dbReference type="Pfam" id="PF11726"/>
    </source>
</evidence>
<name>A0A0A8VLB7_YERRU</name>
<sequence>MYISYGCLYETPTFCKYNKSRVRTMTDKQPNKTYPINLATHNYLYLARFGSTVRNALITHPRLLVIRVDLRFPDNYDVEGNKAMKAFMAAITSRLEARYKRKKKENPGKQVHYSELHYIWVRENNQCGKKIHYHTLLMFNMDVFNSLGNYWQEGNLADLIINAWLSALKLEGKEYRGLVYFCKSPCYRLNRANLKATDDYKKLMERTEYMAKHRTKIYSNRIRSAGSSIYDKQEQENKLTRQTARKNHKDAKREVLKGIQHNKQTGHH</sequence>
<dbReference type="AlphaFoldDB" id="A0A0A8VLB7"/>
<proteinExistence type="predicted"/>
<organism evidence="3">
    <name type="scientific">Yersinia ruckeri</name>
    <dbReference type="NCBI Taxonomy" id="29486"/>
    <lineage>
        <taxon>Bacteria</taxon>
        <taxon>Pseudomonadati</taxon>
        <taxon>Pseudomonadota</taxon>
        <taxon>Gammaproteobacteria</taxon>
        <taxon>Enterobacterales</taxon>
        <taxon>Yersiniaceae</taxon>
        <taxon>Yersinia</taxon>
    </lineage>
</organism>
<reference evidence="3" key="1">
    <citation type="journal article" date="2015" name="Genome Announc.">
        <title>Complete Genome Sequence of Yersinia ruckeri Strain CSF007-82, Etiologic Agent of Red Mouth Disease in Salmonid Fish.</title>
        <authorList>
            <person name="Nelson M.C."/>
            <person name="LaPatra S.E."/>
            <person name="Welch T.J."/>
            <person name="Graf J."/>
        </authorList>
    </citation>
    <scope>NUCLEOTIDE SEQUENCE</scope>
    <source>
        <strain evidence="3">CSF007-82</strain>
    </source>
</reference>